<dbReference type="EMBL" id="CP053418">
    <property type="protein sequence ID" value="QJW85583.1"/>
    <property type="molecule type" value="Genomic_DNA"/>
</dbReference>
<protein>
    <recommendedName>
        <fullName evidence="3">PIG-L family deacetylase</fullName>
    </recommendedName>
</protein>
<dbReference type="Proteomes" id="UP000500826">
    <property type="component" value="Chromosome"/>
</dbReference>
<sequence>MVAPHPDDFDAIALALRHLHEQGHALHVAVLTTGASGVEDGFEGACGDDAKAALREAEQRASCALFGLAPERLRFLRMWGGGSDDVAPLRLAGWRNSLSTCCSCRTATTATGRTSAPSRRRRHWPPNSVCRAGLA</sequence>
<gene>
    <name evidence="1" type="ORF">HK414_26835</name>
</gene>
<reference evidence="1 2" key="1">
    <citation type="submission" date="2020-05" db="EMBL/GenBank/DDBJ databases">
        <title>Ramlibacter rhizophilus sp. nov., isolated from rhizosphere soil of national flower Mugunghwa from South Korea.</title>
        <authorList>
            <person name="Zheng-Fei Y."/>
            <person name="Huan T."/>
        </authorList>
    </citation>
    <scope>NUCLEOTIDE SEQUENCE [LARGE SCALE GENOMIC DNA]</scope>
    <source>
        <strain evidence="1 2">H242</strain>
    </source>
</reference>
<proteinExistence type="predicted"/>
<dbReference type="Gene3D" id="3.40.50.10320">
    <property type="entry name" value="LmbE-like"/>
    <property type="match status" value="1"/>
</dbReference>
<dbReference type="Pfam" id="PF02585">
    <property type="entry name" value="PIG-L"/>
    <property type="match status" value="1"/>
</dbReference>
<dbReference type="InterPro" id="IPR003737">
    <property type="entry name" value="GlcNAc_PI_deacetylase-related"/>
</dbReference>
<evidence type="ECO:0000313" key="1">
    <source>
        <dbReference type="EMBL" id="QJW85583.1"/>
    </source>
</evidence>
<keyword evidence="2" id="KW-1185">Reference proteome</keyword>
<evidence type="ECO:0000313" key="2">
    <source>
        <dbReference type="Proteomes" id="UP000500826"/>
    </source>
</evidence>
<dbReference type="InterPro" id="IPR024078">
    <property type="entry name" value="LmbE-like_dom_sf"/>
</dbReference>
<name>A0ABX6P887_9BURK</name>
<accession>A0ABX6P887</accession>
<dbReference type="SUPFAM" id="SSF102588">
    <property type="entry name" value="LmbE-like"/>
    <property type="match status" value="1"/>
</dbReference>
<evidence type="ECO:0008006" key="3">
    <source>
        <dbReference type="Google" id="ProtNLM"/>
    </source>
</evidence>
<reference evidence="1 2" key="2">
    <citation type="submission" date="2020-05" db="EMBL/GenBank/DDBJ databases">
        <authorList>
            <person name="Khan S.A."/>
            <person name="Jeon C.O."/>
            <person name="Chun B.H."/>
        </authorList>
    </citation>
    <scope>NUCLEOTIDE SEQUENCE [LARGE SCALE GENOMIC DNA]</scope>
    <source>
        <strain evidence="1 2">H242</strain>
    </source>
</reference>
<organism evidence="1 2">
    <name type="scientific">Ramlibacter terrae</name>
    <dbReference type="NCBI Taxonomy" id="2732511"/>
    <lineage>
        <taxon>Bacteria</taxon>
        <taxon>Pseudomonadati</taxon>
        <taxon>Pseudomonadota</taxon>
        <taxon>Betaproteobacteria</taxon>
        <taxon>Burkholderiales</taxon>
        <taxon>Comamonadaceae</taxon>
        <taxon>Ramlibacter</taxon>
    </lineage>
</organism>